<dbReference type="AlphaFoldDB" id="A0A1X7VSA4"/>
<evidence type="ECO:0000256" key="1">
    <source>
        <dbReference type="SAM" id="Phobius"/>
    </source>
</evidence>
<reference evidence="2" key="1">
    <citation type="submission" date="2017-05" db="UniProtKB">
        <authorList>
            <consortium name="EnsemblMetazoa"/>
        </authorList>
    </citation>
    <scope>IDENTIFICATION</scope>
</reference>
<proteinExistence type="predicted"/>
<keyword evidence="1" id="KW-0472">Membrane</keyword>
<dbReference type="InParanoid" id="A0A1X7VSA4"/>
<evidence type="ECO:0000313" key="2">
    <source>
        <dbReference type="EnsemblMetazoa" id="Aqu2.1.43261_001"/>
    </source>
</evidence>
<keyword evidence="1" id="KW-1133">Transmembrane helix</keyword>
<feature type="transmembrane region" description="Helical" evidence="1">
    <location>
        <begin position="38"/>
        <end position="61"/>
    </location>
</feature>
<feature type="transmembrane region" description="Helical" evidence="1">
    <location>
        <begin position="81"/>
        <end position="103"/>
    </location>
</feature>
<accession>A0A1X7VSA4</accession>
<sequence>MVLLAKEDEPTLFWWIGQASTPRLRARYWLQFAIINSIAYSVVIVGIPSLIFFIPATILAYQAVIKYDEGNEEACKTKTKISAILSVLGVLTFVACVAAVIAIEFAGTDLSVL</sequence>
<organism evidence="2">
    <name type="scientific">Amphimedon queenslandica</name>
    <name type="common">Sponge</name>
    <dbReference type="NCBI Taxonomy" id="400682"/>
    <lineage>
        <taxon>Eukaryota</taxon>
        <taxon>Metazoa</taxon>
        <taxon>Porifera</taxon>
        <taxon>Demospongiae</taxon>
        <taxon>Heteroscleromorpha</taxon>
        <taxon>Haplosclerida</taxon>
        <taxon>Niphatidae</taxon>
        <taxon>Amphimedon</taxon>
    </lineage>
</organism>
<protein>
    <submittedName>
        <fullName evidence="2">Uncharacterized protein</fullName>
    </submittedName>
</protein>
<name>A0A1X7VSA4_AMPQE</name>
<keyword evidence="1" id="KW-0812">Transmembrane</keyword>
<dbReference type="EnsemblMetazoa" id="Aqu2.1.43261_001">
    <property type="protein sequence ID" value="Aqu2.1.43261_001"/>
    <property type="gene ID" value="Aqu2.1.43261"/>
</dbReference>